<name>A0ABX8AG74_9BRAD</name>
<reference evidence="2 3" key="1">
    <citation type="submission" date="2019-02" db="EMBL/GenBank/DDBJ databases">
        <title>Emended description of the genus Rhodopseudomonas and description of Rhodopseudomonas albus sp. nov., a non-phototrophic, heavy-metal-tolerant bacterium isolated from garden soil.</title>
        <authorList>
            <person name="Bao Z."/>
            <person name="Cao W.W."/>
            <person name="Sato Y."/>
            <person name="Nishizawa T."/>
            <person name="Zhao J."/>
            <person name="Guo Y."/>
            <person name="Ohta H."/>
        </authorList>
    </citation>
    <scope>NUCLEOTIDE SEQUENCE [LARGE SCALE GENOMIC DNA]</scope>
    <source>
        <strain evidence="2 3">SK50-23</strain>
    </source>
</reference>
<evidence type="ECO:0000313" key="3">
    <source>
        <dbReference type="Proteomes" id="UP000682843"/>
    </source>
</evidence>
<keyword evidence="2" id="KW-0378">Hydrolase</keyword>
<dbReference type="Pfam" id="PF03372">
    <property type="entry name" value="Exo_endo_phos"/>
    <property type="match status" value="1"/>
</dbReference>
<dbReference type="Gene3D" id="3.60.10.10">
    <property type="entry name" value="Endonuclease/exonuclease/phosphatase"/>
    <property type="match status" value="1"/>
</dbReference>
<dbReference type="InterPro" id="IPR005135">
    <property type="entry name" value="Endo/exonuclease/phosphatase"/>
</dbReference>
<dbReference type="SUPFAM" id="SSF56219">
    <property type="entry name" value="DNase I-like"/>
    <property type="match status" value="1"/>
</dbReference>
<sequence>MTWNVHGTFALNPKFDLPGVIALIRKWSPDVVALQEIDSRGGGINPFLILEEALGGHSVGIKSIATTDGDYGQMLISRWPWAAPPEIHDISYGEHEPRRAVVADVATKGGVFRVIATHLGLSIGERRQQTGKLLTLAHEPAHPSVIIGDFNDWFWVNSVRKSLAQTFPERTRHRTFPSRWPLMRLDRIYGRNVKIIDSFTDPAARAISDHLPVIADIVPTMPLQLTPPAVAPRVAVADPV</sequence>
<dbReference type="InterPro" id="IPR036691">
    <property type="entry name" value="Endo/exonu/phosph_ase_sf"/>
</dbReference>
<keyword evidence="3" id="KW-1185">Reference proteome</keyword>
<dbReference type="InterPro" id="IPR051916">
    <property type="entry name" value="GPI-anchor_lipid_remodeler"/>
</dbReference>
<feature type="domain" description="Endonuclease/exonuclease/phosphatase" evidence="1">
    <location>
        <begin position="1"/>
        <end position="210"/>
    </location>
</feature>
<protein>
    <submittedName>
        <fullName evidence="2">Endonuclease</fullName>
    </submittedName>
</protein>
<accession>A0ABX8AG74</accession>
<dbReference type="Proteomes" id="UP000682843">
    <property type="component" value="Chromosome"/>
</dbReference>
<keyword evidence="2" id="KW-0540">Nuclease</keyword>
<dbReference type="GO" id="GO:0004519">
    <property type="term" value="F:endonuclease activity"/>
    <property type="evidence" value="ECO:0007669"/>
    <property type="project" value="UniProtKB-KW"/>
</dbReference>
<evidence type="ECO:0000313" key="2">
    <source>
        <dbReference type="EMBL" id="QUS42292.1"/>
    </source>
</evidence>
<dbReference type="PANTHER" id="PTHR14859">
    <property type="entry name" value="CALCOFLUOR WHITE HYPERSENSITIVE PROTEIN PRECURSOR"/>
    <property type="match status" value="1"/>
</dbReference>
<proteinExistence type="predicted"/>
<dbReference type="EMBL" id="CP036498">
    <property type="protein sequence ID" value="QUS42292.1"/>
    <property type="molecule type" value="Genomic_DNA"/>
</dbReference>
<dbReference type="PANTHER" id="PTHR14859:SF15">
    <property type="entry name" value="ENDONUCLEASE_EXONUCLEASE_PHOSPHATASE DOMAIN-CONTAINING PROTEIN"/>
    <property type="match status" value="1"/>
</dbReference>
<organism evidence="2 3">
    <name type="scientific">Tardiphaga alba</name>
    <dbReference type="NCBI Taxonomy" id="340268"/>
    <lineage>
        <taxon>Bacteria</taxon>
        <taxon>Pseudomonadati</taxon>
        <taxon>Pseudomonadota</taxon>
        <taxon>Alphaproteobacteria</taxon>
        <taxon>Hyphomicrobiales</taxon>
        <taxon>Nitrobacteraceae</taxon>
        <taxon>Tardiphaga</taxon>
    </lineage>
</organism>
<keyword evidence="2" id="KW-0255">Endonuclease</keyword>
<gene>
    <name evidence="2" type="ORF">RPMA_06540</name>
</gene>
<evidence type="ECO:0000259" key="1">
    <source>
        <dbReference type="Pfam" id="PF03372"/>
    </source>
</evidence>